<evidence type="ECO:0000313" key="3">
    <source>
        <dbReference type="Proteomes" id="UP001057877"/>
    </source>
</evidence>
<keyword evidence="3" id="KW-1185">Reference proteome</keyword>
<dbReference type="Gene3D" id="3.40.1440.10">
    <property type="entry name" value="GIY-YIG endonuclease"/>
    <property type="match status" value="1"/>
</dbReference>
<feature type="domain" description="GIY-YIG" evidence="1">
    <location>
        <begin position="39"/>
        <end position="116"/>
    </location>
</feature>
<dbReference type="PROSITE" id="PS50164">
    <property type="entry name" value="GIY_YIG"/>
    <property type="match status" value="1"/>
</dbReference>
<dbReference type="Pfam" id="PF01541">
    <property type="entry name" value="GIY-YIG"/>
    <property type="match status" value="1"/>
</dbReference>
<dbReference type="InterPro" id="IPR035901">
    <property type="entry name" value="GIY-YIG_endonuc_sf"/>
</dbReference>
<proteinExistence type="predicted"/>
<reference evidence="2" key="1">
    <citation type="submission" date="2022-01" db="EMBL/GenBank/DDBJ databases">
        <title>Paenibacillus spongiae sp. nov., isolated from marine sponge.</title>
        <authorList>
            <person name="Li Z."/>
            <person name="Zhang M."/>
        </authorList>
    </citation>
    <scope>NUCLEOTIDE SEQUENCE</scope>
    <source>
        <strain evidence="2">PHS-Z3</strain>
    </source>
</reference>
<dbReference type="Proteomes" id="UP001057877">
    <property type="component" value="Chromosome"/>
</dbReference>
<name>A0ABY5SEW9_9BACL</name>
<sequence>MNNPNYRDLLNELYKHRATEVNWSDMYLNTALSSAAIPELPGVYMYLSPIRLNGKYDVIYAGQANNLKRRFREHLRDIDRRIVLARHFIYSYEPKQTQRDYTESALIKYYQPISNDKLKRTI</sequence>
<gene>
    <name evidence="2" type="ORF">L1F29_09775</name>
</gene>
<evidence type="ECO:0000313" key="2">
    <source>
        <dbReference type="EMBL" id="UVI32078.1"/>
    </source>
</evidence>
<dbReference type="InterPro" id="IPR000305">
    <property type="entry name" value="GIY-YIG_endonuc"/>
</dbReference>
<dbReference type="RefSeq" id="WP_258388138.1">
    <property type="nucleotide sequence ID" value="NZ_CP091430.1"/>
</dbReference>
<dbReference type="SUPFAM" id="SSF82771">
    <property type="entry name" value="GIY-YIG endonuclease"/>
    <property type="match status" value="1"/>
</dbReference>
<accession>A0ABY5SEW9</accession>
<organism evidence="2 3">
    <name type="scientific">Paenibacillus spongiae</name>
    <dbReference type="NCBI Taxonomy" id="2909671"/>
    <lineage>
        <taxon>Bacteria</taxon>
        <taxon>Bacillati</taxon>
        <taxon>Bacillota</taxon>
        <taxon>Bacilli</taxon>
        <taxon>Bacillales</taxon>
        <taxon>Paenibacillaceae</taxon>
        <taxon>Paenibacillus</taxon>
    </lineage>
</organism>
<protein>
    <submittedName>
        <fullName evidence="2">GIY-YIG nuclease family protein</fullName>
    </submittedName>
</protein>
<evidence type="ECO:0000259" key="1">
    <source>
        <dbReference type="PROSITE" id="PS50164"/>
    </source>
</evidence>
<dbReference type="EMBL" id="CP091430">
    <property type="protein sequence ID" value="UVI32078.1"/>
    <property type="molecule type" value="Genomic_DNA"/>
</dbReference>